<protein>
    <submittedName>
        <fullName evidence="1">Uncharacterized protein</fullName>
    </submittedName>
</protein>
<reference evidence="1" key="1">
    <citation type="journal article" date="2022" name="bioRxiv">
        <title>Sequencing and chromosome-scale assembly of the giantPleurodeles waltlgenome.</title>
        <authorList>
            <person name="Brown T."/>
            <person name="Elewa A."/>
            <person name="Iarovenko S."/>
            <person name="Subramanian E."/>
            <person name="Araus A.J."/>
            <person name="Petzold A."/>
            <person name="Susuki M."/>
            <person name="Suzuki K.-i.T."/>
            <person name="Hayashi T."/>
            <person name="Toyoda A."/>
            <person name="Oliveira C."/>
            <person name="Osipova E."/>
            <person name="Leigh N.D."/>
            <person name="Simon A."/>
            <person name="Yun M.H."/>
        </authorList>
    </citation>
    <scope>NUCLEOTIDE SEQUENCE</scope>
    <source>
        <strain evidence="1">20211129_DDA</strain>
        <tissue evidence="1">Liver</tissue>
    </source>
</reference>
<name>A0AAV7WWE8_PLEWA</name>
<comment type="caution">
    <text evidence="1">The sequence shown here is derived from an EMBL/GenBank/DDBJ whole genome shotgun (WGS) entry which is preliminary data.</text>
</comment>
<dbReference type="Proteomes" id="UP001066276">
    <property type="component" value="Chromosome 1_1"/>
</dbReference>
<dbReference type="AlphaFoldDB" id="A0AAV7WWE8"/>
<accession>A0AAV7WWE8</accession>
<proteinExistence type="predicted"/>
<gene>
    <name evidence="1" type="ORF">NDU88_003992</name>
</gene>
<evidence type="ECO:0000313" key="2">
    <source>
        <dbReference type="Proteomes" id="UP001066276"/>
    </source>
</evidence>
<dbReference type="EMBL" id="JANPWB010000001">
    <property type="protein sequence ID" value="KAJ1216390.1"/>
    <property type="molecule type" value="Genomic_DNA"/>
</dbReference>
<sequence>MGSSIGHRSALQSSGALLVVRVHRGLGRRWPRRSRCRNAESCGLHSGALYWLTGAARWTCRGTSATRNEMHSLGASEPLLILKRFHRYRTYIFSTPRYCLSNCGERRQLDLPPKLPIPGNRTC</sequence>
<evidence type="ECO:0000313" key="1">
    <source>
        <dbReference type="EMBL" id="KAJ1216390.1"/>
    </source>
</evidence>
<keyword evidence="2" id="KW-1185">Reference proteome</keyword>
<organism evidence="1 2">
    <name type="scientific">Pleurodeles waltl</name>
    <name type="common">Iberian ribbed newt</name>
    <dbReference type="NCBI Taxonomy" id="8319"/>
    <lineage>
        <taxon>Eukaryota</taxon>
        <taxon>Metazoa</taxon>
        <taxon>Chordata</taxon>
        <taxon>Craniata</taxon>
        <taxon>Vertebrata</taxon>
        <taxon>Euteleostomi</taxon>
        <taxon>Amphibia</taxon>
        <taxon>Batrachia</taxon>
        <taxon>Caudata</taxon>
        <taxon>Salamandroidea</taxon>
        <taxon>Salamandridae</taxon>
        <taxon>Pleurodelinae</taxon>
        <taxon>Pleurodeles</taxon>
    </lineage>
</organism>